<dbReference type="GO" id="GO:0005634">
    <property type="term" value="C:nucleus"/>
    <property type="evidence" value="ECO:0000318"/>
    <property type="project" value="GO_Central"/>
</dbReference>
<evidence type="ECO:0000256" key="3">
    <source>
        <dbReference type="ARBA" id="ARBA00012533"/>
    </source>
</evidence>
<dbReference type="Proteomes" id="UP000007266">
    <property type="component" value="Linkage group 9"/>
</dbReference>
<protein>
    <recommendedName>
        <fullName evidence="3">protein-histidine N-methyltransferase</fullName>
        <ecNumber evidence="3">2.1.1.85</ecNumber>
    </recommendedName>
</protein>
<dbReference type="GO" id="GO:0032259">
    <property type="term" value="P:methylation"/>
    <property type="evidence" value="ECO:0007669"/>
    <property type="project" value="UniProtKB-KW"/>
</dbReference>
<dbReference type="GO" id="GO:0006417">
    <property type="term" value="P:regulation of translation"/>
    <property type="evidence" value="ECO:0000318"/>
    <property type="project" value="GO_Central"/>
</dbReference>
<dbReference type="EC" id="2.1.1.85" evidence="3"/>
<evidence type="ECO:0000256" key="9">
    <source>
        <dbReference type="ARBA" id="ARBA00038126"/>
    </source>
</evidence>
<dbReference type="GO" id="GO:0018064">
    <property type="term" value="F:protein-L-histidine N-tele-methyltransferase activity"/>
    <property type="evidence" value="ECO:0000318"/>
    <property type="project" value="GO_Central"/>
</dbReference>
<dbReference type="SUPFAM" id="SSF53335">
    <property type="entry name" value="S-adenosyl-L-methionine-dependent methyltransferases"/>
    <property type="match status" value="1"/>
</dbReference>
<sequence length="280" mass="31082">MILRKKRLVPYLAGLSGVTSLFHVLVSTEQGLNWLESYQIRPENVTITGLSPNSCLCGEFDVKFVSNRDVLSVLEQGGTNSLLSAEKNHSDLIPAVYEGGLKVWECTFDLVDFLVEQKIDFGGKDVLDLGCGAGIAGILACLKGARTVFQDYNIEVIESLTIPNVYLNGLDLANCAFFCGDWGSFLDLQLKSAARKYDFILTSETIYNTNNYKKILSIFKQLLKPTGMIFLAAKYHYFGVGGGIPQFEDLLKMEDVFTHTICWQNSSGVKRAIIKISFKN</sequence>
<dbReference type="InterPro" id="IPR019410">
    <property type="entry name" value="Methyltransf_16"/>
</dbReference>
<dbReference type="OMA" id="FQSESVW"/>
<dbReference type="GO" id="GO:0005737">
    <property type="term" value="C:cytoplasm"/>
    <property type="evidence" value="ECO:0007669"/>
    <property type="project" value="UniProtKB-SubCell"/>
</dbReference>
<dbReference type="InterPro" id="IPR029063">
    <property type="entry name" value="SAM-dependent_MTases_sf"/>
</dbReference>
<dbReference type="PANTHER" id="PTHR14614:SF39">
    <property type="entry name" value="HISTIDINE PROTEIN METHYLTRANSFERASE 1 HOMOLOG"/>
    <property type="match status" value="1"/>
</dbReference>
<dbReference type="PANTHER" id="PTHR14614">
    <property type="entry name" value="HEPATOCELLULAR CARCINOMA-ASSOCIATED ANTIGEN"/>
    <property type="match status" value="1"/>
</dbReference>
<dbReference type="Pfam" id="PF10294">
    <property type="entry name" value="Methyltransf_16"/>
    <property type="match status" value="1"/>
</dbReference>
<keyword evidence="8" id="KW-0539">Nucleus</keyword>
<reference evidence="10 11" key="2">
    <citation type="journal article" date="2010" name="Nucleic Acids Res.">
        <title>BeetleBase in 2010: revisions to provide comprehensive genomic information for Tribolium castaneum.</title>
        <authorList>
            <person name="Kim H.S."/>
            <person name="Murphy T."/>
            <person name="Xia J."/>
            <person name="Caragea D."/>
            <person name="Park Y."/>
            <person name="Beeman R.W."/>
            <person name="Lorenzen M.D."/>
            <person name="Butcher S."/>
            <person name="Manak J.R."/>
            <person name="Brown S.J."/>
        </authorList>
    </citation>
    <scope>GENOME REANNOTATION</scope>
    <source>
        <strain evidence="10 11">Georgia GA2</strain>
    </source>
</reference>
<evidence type="ECO:0000313" key="10">
    <source>
        <dbReference type="EMBL" id="KYB25430.1"/>
    </source>
</evidence>
<proteinExistence type="inferred from homology"/>
<keyword evidence="6" id="KW-0808">Transferase</keyword>
<organism evidence="10 11">
    <name type="scientific">Tribolium castaneum</name>
    <name type="common">Red flour beetle</name>
    <dbReference type="NCBI Taxonomy" id="7070"/>
    <lineage>
        <taxon>Eukaryota</taxon>
        <taxon>Metazoa</taxon>
        <taxon>Ecdysozoa</taxon>
        <taxon>Arthropoda</taxon>
        <taxon>Hexapoda</taxon>
        <taxon>Insecta</taxon>
        <taxon>Pterygota</taxon>
        <taxon>Neoptera</taxon>
        <taxon>Endopterygota</taxon>
        <taxon>Coleoptera</taxon>
        <taxon>Polyphaga</taxon>
        <taxon>Cucujiformia</taxon>
        <taxon>Tenebrionidae</taxon>
        <taxon>Tenebrionidae incertae sedis</taxon>
        <taxon>Tribolium</taxon>
    </lineage>
</organism>
<dbReference type="InParanoid" id="A0A139WBZ2"/>
<keyword evidence="4" id="KW-0963">Cytoplasm</keyword>
<reference evidence="10 11" key="1">
    <citation type="journal article" date="2008" name="Nature">
        <title>The genome of the model beetle and pest Tribolium castaneum.</title>
        <authorList>
            <consortium name="Tribolium Genome Sequencing Consortium"/>
            <person name="Richards S."/>
            <person name="Gibbs R.A."/>
            <person name="Weinstock G.M."/>
            <person name="Brown S.J."/>
            <person name="Denell R."/>
            <person name="Beeman R.W."/>
            <person name="Gibbs R."/>
            <person name="Beeman R.W."/>
            <person name="Brown S.J."/>
            <person name="Bucher G."/>
            <person name="Friedrich M."/>
            <person name="Grimmelikhuijzen C.J."/>
            <person name="Klingler M."/>
            <person name="Lorenzen M."/>
            <person name="Richards S."/>
            <person name="Roth S."/>
            <person name="Schroder R."/>
            <person name="Tautz D."/>
            <person name="Zdobnov E.M."/>
            <person name="Muzny D."/>
            <person name="Gibbs R.A."/>
            <person name="Weinstock G.M."/>
            <person name="Attaway T."/>
            <person name="Bell S."/>
            <person name="Buhay C.J."/>
            <person name="Chandrabose M.N."/>
            <person name="Chavez D."/>
            <person name="Clerk-Blankenburg K.P."/>
            <person name="Cree A."/>
            <person name="Dao M."/>
            <person name="Davis C."/>
            <person name="Chacko J."/>
            <person name="Dinh H."/>
            <person name="Dugan-Rocha S."/>
            <person name="Fowler G."/>
            <person name="Garner T.T."/>
            <person name="Garnes J."/>
            <person name="Gnirke A."/>
            <person name="Hawes A."/>
            <person name="Hernandez J."/>
            <person name="Hines S."/>
            <person name="Holder M."/>
            <person name="Hume J."/>
            <person name="Jhangiani S.N."/>
            <person name="Joshi V."/>
            <person name="Khan Z.M."/>
            <person name="Jackson L."/>
            <person name="Kovar C."/>
            <person name="Kowis A."/>
            <person name="Lee S."/>
            <person name="Lewis L.R."/>
            <person name="Margolis J."/>
            <person name="Morgan M."/>
            <person name="Nazareth L.V."/>
            <person name="Nguyen N."/>
            <person name="Okwuonu G."/>
            <person name="Parker D."/>
            <person name="Richards S."/>
            <person name="Ruiz S.J."/>
            <person name="Santibanez J."/>
            <person name="Savard J."/>
            <person name="Scherer S.E."/>
            <person name="Schneider B."/>
            <person name="Sodergren E."/>
            <person name="Tautz D."/>
            <person name="Vattahil S."/>
            <person name="Villasana D."/>
            <person name="White C.S."/>
            <person name="Wright R."/>
            <person name="Park Y."/>
            <person name="Beeman R.W."/>
            <person name="Lord J."/>
            <person name="Oppert B."/>
            <person name="Lorenzen M."/>
            <person name="Brown S."/>
            <person name="Wang L."/>
            <person name="Savard J."/>
            <person name="Tautz D."/>
            <person name="Richards S."/>
            <person name="Weinstock G."/>
            <person name="Gibbs R.A."/>
            <person name="Liu Y."/>
            <person name="Worley K."/>
            <person name="Weinstock G."/>
            <person name="Elsik C.G."/>
            <person name="Reese J.T."/>
            <person name="Elhaik E."/>
            <person name="Landan G."/>
            <person name="Graur D."/>
            <person name="Arensburger P."/>
            <person name="Atkinson P."/>
            <person name="Beeman R.W."/>
            <person name="Beidler J."/>
            <person name="Brown S.J."/>
            <person name="Demuth J.P."/>
            <person name="Drury D.W."/>
            <person name="Du Y.Z."/>
            <person name="Fujiwara H."/>
            <person name="Lorenzen M."/>
            <person name="Maselli V."/>
            <person name="Osanai M."/>
            <person name="Park Y."/>
            <person name="Robertson H.M."/>
            <person name="Tu Z."/>
            <person name="Wang J.J."/>
            <person name="Wang S."/>
            <person name="Richards S."/>
            <person name="Song H."/>
            <person name="Zhang L."/>
            <person name="Sodergren E."/>
            <person name="Werner D."/>
            <person name="Stanke M."/>
            <person name="Morgenstern B."/>
            <person name="Solovyev V."/>
            <person name="Kosarev P."/>
            <person name="Brown G."/>
            <person name="Chen H.C."/>
            <person name="Ermolaeva O."/>
            <person name="Hlavina W."/>
            <person name="Kapustin Y."/>
            <person name="Kiryutin B."/>
            <person name="Kitts P."/>
            <person name="Maglott D."/>
            <person name="Pruitt K."/>
            <person name="Sapojnikov V."/>
            <person name="Souvorov A."/>
            <person name="Mackey A.J."/>
            <person name="Waterhouse R.M."/>
            <person name="Wyder S."/>
            <person name="Zdobnov E.M."/>
            <person name="Zdobnov E.M."/>
            <person name="Wyder S."/>
            <person name="Kriventseva E.V."/>
            <person name="Kadowaki T."/>
            <person name="Bork P."/>
            <person name="Aranda M."/>
            <person name="Bao R."/>
            <person name="Beermann A."/>
            <person name="Berns N."/>
            <person name="Bolognesi R."/>
            <person name="Bonneton F."/>
            <person name="Bopp D."/>
            <person name="Brown S.J."/>
            <person name="Bucher G."/>
            <person name="Butts T."/>
            <person name="Chaumot A."/>
            <person name="Denell R.E."/>
            <person name="Ferrier D.E."/>
            <person name="Friedrich M."/>
            <person name="Gordon C.M."/>
            <person name="Jindra M."/>
            <person name="Klingler M."/>
            <person name="Lan Q."/>
            <person name="Lattorff H.M."/>
            <person name="Laudet V."/>
            <person name="von Levetsow C."/>
            <person name="Liu Z."/>
            <person name="Lutz R."/>
            <person name="Lynch J.A."/>
            <person name="da Fonseca R.N."/>
            <person name="Posnien N."/>
            <person name="Reuter R."/>
            <person name="Roth S."/>
            <person name="Savard J."/>
            <person name="Schinko J.B."/>
            <person name="Schmitt C."/>
            <person name="Schoppmeier M."/>
            <person name="Schroder R."/>
            <person name="Shippy T.D."/>
            <person name="Simonnet F."/>
            <person name="Marques-Souza H."/>
            <person name="Tautz D."/>
            <person name="Tomoyasu Y."/>
            <person name="Trauner J."/>
            <person name="Van der Zee M."/>
            <person name="Vervoort M."/>
            <person name="Wittkopp N."/>
            <person name="Wimmer E.A."/>
            <person name="Yang X."/>
            <person name="Jones A.K."/>
            <person name="Sattelle D.B."/>
            <person name="Ebert P.R."/>
            <person name="Nelson D."/>
            <person name="Scott J.G."/>
            <person name="Beeman R.W."/>
            <person name="Muthukrishnan S."/>
            <person name="Kramer K.J."/>
            <person name="Arakane Y."/>
            <person name="Beeman R.W."/>
            <person name="Zhu Q."/>
            <person name="Hogenkamp D."/>
            <person name="Dixit R."/>
            <person name="Oppert B."/>
            <person name="Jiang H."/>
            <person name="Zou Z."/>
            <person name="Marshall J."/>
            <person name="Elpidina E."/>
            <person name="Vinokurov K."/>
            <person name="Oppert C."/>
            <person name="Zou Z."/>
            <person name="Evans J."/>
            <person name="Lu Z."/>
            <person name="Zhao P."/>
            <person name="Sumathipala N."/>
            <person name="Altincicek B."/>
            <person name="Vilcinskas A."/>
            <person name="Williams M."/>
            <person name="Hultmark D."/>
            <person name="Hetru C."/>
            <person name="Jiang H."/>
            <person name="Grimmelikhuijzen C.J."/>
            <person name="Hauser F."/>
            <person name="Cazzamali G."/>
            <person name="Williamson M."/>
            <person name="Park Y."/>
            <person name="Li B."/>
            <person name="Tanaka Y."/>
            <person name="Predel R."/>
            <person name="Neupert S."/>
            <person name="Schachtner J."/>
            <person name="Verleyen P."/>
            <person name="Raible F."/>
            <person name="Bork P."/>
            <person name="Friedrich M."/>
            <person name="Walden K.K."/>
            <person name="Robertson H.M."/>
            <person name="Angeli S."/>
            <person name="Foret S."/>
            <person name="Bucher G."/>
            <person name="Schuetz S."/>
            <person name="Maleszka R."/>
            <person name="Wimmer E.A."/>
            <person name="Beeman R.W."/>
            <person name="Lorenzen M."/>
            <person name="Tomoyasu Y."/>
            <person name="Miller S.C."/>
            <person name="Grossmann D."/>
            <person name="Bucher G."/>
        </authorList>
    </citation>
    <scope>NUCLEOTIDE SEQUENCE [LARGE SCALE GENOMIC DNA]</scope>
    <source>
        <strain evidence="10 11">Georgia GA2</strain>
    </source>
</reference>
<comment type="similarity">
    <text evidence="9">Belongs to the methyltransferase superfamily. METTL18 family.</text>
</comment>
<accession>A0A139WBZ2</accession>
<evidence type="ECO:0000256" key="1">
    <source>
        <dbReference type="ARBA" id="ARBA00004123"/>
    </source>
</evidence>
<name>A0A139WBZ2_TRICA</name>
<evidence type="ECO:0000256" key="4">
    <source>
        <dbReference type="ARBA" id="ARBA00022490"/>
    </source>
</evidence>
<gene>
    <name evidence="10" type="primary">AUGUSTUS-3.0.2_30563</name>
    <name evidence="10" type="ORF">TcasGA2_TC030563</name>
</gene>
<dbReference type="STRING" id="7070.A0A139WBZ2"/>
<evidence type="ECO:0000256" key="8">
    <source>
        <dbReference type="ARBA" id="ARBA00023242"/>
    </source>
</evidence>
<dbReference type="FunCoup" id="A0A139WBZ2">
    <property type="interactions" value="1851"/>
</dbReference>
<evidence type="ECO:0000256" key="2">
    <source>
        <dbReference type="ARBA" id="ARBA00004496"/>
    </source>
</evidence>
<dbReference type="AlphaFoldDB" id="A0A139WBZ2"/>
<comment type="subcellular location">
    <subcellularLocation>
        <location evidence="2">Cytoplasm</location>
    </subcellularLocation>
    <subcellularLocation>
        <location evidence="1">Nucleus</location>
    </subcellularLocation>
</comment>
<keyword evidence="7" id="KW-0949">S-adenosyl-L-methionine</keyword>
<evidence type="ECO:0000256" key="6">
    <source>
        <dbReference type="ARBA" id="ARBA00022679"/>
    </source>
</evidence>
<keyword evidence="11" id="KW-1185">Reference proteome</keyword>
<evidence type="ECO:0000313" key="11">
    <source>
        <dbReference type="Proteomes" id="UP000007266"/>
    </source>
</evidence>
<evidence type="ECO:0000256" key="7">
    <source>
        <dbReference type="ARBA" id="ARBA00022691"/>
    </source>
</evidence>
<dbReference type="CDD" id="cd02440">
    <property type="entry name" value="AdoMet_MTases"/>
    <property type="match status" value="1"/>
</dbReference>
<dbReference type="Gene3D" id="3.40.50.150">
    <property type="entry name" value="Vaccinia Virus protein VP39"/>
    <property type="match status" value="1"/>
</dbReference>
<dbReference type="EMBL" id="KQ971372">
    <property type="protein sequence ID" value="KYB25430.1"/>
    <property type="molecule type" value="Genomic_DNA"/>
</dbReference>
<evidence type="ECO:0000256" key="5">
    <source>
        <dbReference type="ARBA" id="ARBA00022603"/>
    </source>
</evidence>
<keyword evidence="5 10" id="KW-0489">Methyltransferase</keyword>